<evidence type="ECO:0000256" key="3">
    <source>
        <dbReference type="ARBA" id="ARBA00022763"/>
    </source>
</evidence>
<comment type="caution">
    <text evidence="9">The sequence shown here is derived from an EMBL/GenBank/DDBJ whole genome shotgun (WGS) entry which is preliminary data.</text>
</comment>
<keyword evidence="5 7" id="KW-0234">DNA repair</keyword>
<accession>A0AAX1UPM1</accession>
<evidence type="ECO:0000256" key="4">
    <source>
        <dbReference type="ARBA" id="ARBA00023172"/>
    </source>
</evidence>
<dbReference type="InterPro" id="IPR042242">
    <property type="entry name" value="RecO_C"/>
</dbReference>
<dbReference type="InterPro" id="IPR003717">
    <property type="entry name" value="RecO"/>
</dbReference>
<organism evidence="9 10">
    <name type="scientific">Cereibacter sphaeroides</name>
    <name type="common">Rhodobacter sphaeroides</name>
    <dbReference type="NCBI Taxonomy" id="1063"/>
    <lineage>
        <taxon>Bacteria</taxon>
        <taxon>Pseudomonadati</taxon>
        <taxon>Pseudomonadota</taxon>
        <taxon>Alphaproteobacteria</taxon>
        <taxon>Rhodobacterales</taxon>
        <taxon>Paracoccaceae</taxon>
        <taxon>Cereibacter</taxon>
    </lineage>
</organism>
<feature type="domain" description="DNA replication/recombination mediator RecO N-terminal" evidence="8">
    <location>
        <begin position="2"/>
        <end position="76"/>
    </location>
</feature>
<dbReference type="Proteomes" id="UP000266305">
    <property type="component" value="Unassembled WGS sequence"/>
</dbReference>
<dbReference type="InterPro" id="IPR037278">
    <property type="entry name" value="ARFGAP/RecO"/>
</dbReference>
<evidence type="ECO:0000259" key="8">
    <source>
        <dbReference type="Pfam" id="PF11967"/>
    </source>
</evidence>
<keyword evidence="4 7" id="KW-0233">DNA recombination</keyword>
<protein>
    <recommendedName>
        <fullName evidence="2 7">DNA repair protein RecO</fullName>
    </recommendedName>
    <alternativeName>
        <fullName evidence="6 7">Recombination protein O</fullName>
    </alternativeName>
</protein>
<gene>
    <name evidence="7 9" type="primary">recO</name>
    <name evidence="9" type="ORF">D1114_03550</name>
</gene>
<dbReference type="RefSeq" id="WP_011840307.1">
    <property type="nucleotide sequence ID" value="NZ_QWGP01000003.1"/>
</dbReference>
<name>A0AAX1UPM1_CERSP</name>
<dbReference type="SMR" id="A0AAX1UPM1"/>
<dbReference type="GO" id="GO:0006302">
    <property type="term" value="P:double-strand break repair"/>
    <property type="evidence" value="ECO:0007669"/>
    <property type="project" value="TreeGrafter"/>
</dbReference>
<evidence type="ECO:0000256" key="6">
    <source>
        <dbReference type="ARBA" id="ARBA00033409"/>
    </source>
</evidence>
<dbReference type="Pfam" id="PF02565">
    <property type="entry name" value="RecO_C"/>
    <property type="match status" value="1"/>
</dbReference>
<evidence type="ECO:0000256" key="2">
    <source>
        <dbReference type="ARBA" id="ARBA00021310"/>
    </source>
</evidence>
<dbReference type="InterPro" id="IPR022572">
    <property type="entry name" value="DNA_rep/recomb_RecO_N"/>
</dbReference>
<evidence type="ECO:0000313" key="10">
    <source>
        <dbReference type="Proteomes" id="UP000266305"/>
    </source>
</evidence>
<evidence type="ECO:0000313" key="9">
    <source>
        <dbReference type="EMBL" id="RHZ97403.1"/>
    </source>
</evidence>
<dbReference type="Pfam" id="PF11967">
    <property type="entry name" value="RecO_N"/>
    <property type="match status" value="1"/>
</dbReference>
<dbReference type="PANTHER" id="PTHR33991">
    <property type="entry name" value="DNA REPAIR PROTEIN RECO"/>
    <property type="match status" value="1"/>
</dbReference>
<comment type="function">
    <text evidence="7">Involved in DNA repair and RecF pathway recombination.</text>
</comment>
<dbReference type="NCBIfam" id="TIGR00613">
    <property type="entry name" value="reco"/>
    <property type="match status" value="1"/>
</dbReference>
<evidence type="ECO:0000256" key="5">
    <source>
        <dbReference type="ARBA" id="ARBA00023204"/>
    </source>
</evidence>
<dbReference type="GO" id="GO:0006310">
    <property type="term" value="P:DNA recombination"/>
    <property type="evidence" value="ECO:0007669"/>
    <property type="project" value="UniProtKB-UniRule"/>
</dbReference>
<dbReference type="EMBL" id="QWGP01000003">
    <property type="protein sequence ID" value="RHZ97403.1"/>
    <property type="molecule type" value="Genomic_DNA"/>
</dbReference>
<sequence length="239" mass="25982">MMEWRDEGALLSVRRHGESSAIIEVFTAAHGRHAGVVRGGASRKIAPILQPGAQLDLTWKARLDEHMGAFTVEPLRSRTALLGDRLGLAGLNAICAMLHVTLPEREPHSTLWQESMALLDALDRPGWPPAYLRWEMRLLEETGFGLDLTRCAVTGSREDLAFVSPKTGRAVSRGAAGGWADRLFPLPLALLGQGPASAEEVRQGLAITGHFLGRELAPLLNGRPLPEARARLMELLARA</sequence>
<proteinExistence type="inferred from homology"/>
<keyword evidence="3 7" id="KW-0227">DNA damage</keyword>
<dbReference type="GO" id="GO:0043590">
    <property type="term" value="C:bacterial nucleoid"/>
    <property type="evidence" value="ECO:0007669"/>
    <property type="project" value="TreeGrafter"/>
</dbReference>
<dbReference type="SUPFAM" id="SSF57863">
    <property type="entry name" value="ArfGap/RecO-like zinc finger"/>
    <property type="match status" value="1"/>
</dbReference>
<dbReference type="PANTHER" id="PTHR33991:SF1">
    <property type="entry name" value="DNA REPAIR PROTEIN RECO"/>
    <property type="match status" value="1"/>
</dbReference>
<reference evidence="9 10" key="1">
    <citation type="submission" date="2018-08" db="EMBL/GenBank/DDBJ databases">
        <title>Draft genome sequence of Rhodobacter sphaeroides FY.</title>
        <authorList>
            <person name="Rayyan A."/>
            <person name="Meyer T.E."/>
            <person name="Kyndt J.A."/>
        </authorList>
    </citation>
    <scope>NUCLEOTIDE SEQUENCE [LARGE SCALE GENOMIC DNA]</scope>
    <source>
        <strain evidence="9 10">FY</strain>
    </source>
</reference>
<dbReference type="Gene3D" id="1.20.1440.120">
    <property type="entry name" value="Recombination protein O, C-terminal domain"/>
    <property type="match status" value="1"/>
</dbReference>
<dbReference type="SUPFAM" id="SSF50249">
    <property type="entry name" value="Nucleic acid-binding proteins"/>
    <property type="match status" value="1"/>
</dbReference>
<dbReference type="Gene3D" id="2.40.50.140">
    <property type="entry name" value="Nucleic acid-binding proteins"/>
    <property type="match status" value="1"/>
</dbReference>
<evidence type="ECO:0000256" key="7">
    <source>
        <dbReference type="HAMAP-Rule" id="MF_00201"/>
    </source>
</evidence>
<dbReference type="HAMAP" id="MF_00201">
    <property type="entry name" value="RecO"/>
    <property type="match status" value="1"/>
</dbReference>
<evidence type="ECO:0000256" key="1">
    <source>
        <dbReference type="ARBA" id="ARBA00007452"/>
    </source>
</evidence>
<dbReference type="InterPro" id="IPR012340">
    <property type="entry name" value="NA-bd_OB-fold"/>
</dbReference>
<dbReference type="AlphaFoldDB" id="A0AAX1UPM1"/>
<comment type="similarity">
    <text evidence="1 7">Belongs to the RecO family.</text>
</comment>